<dbReference type="Pfam" id="PF08281">
    <property type="entry name" value="Sigma70_r4_2"/>
    <property type="match status" value="1"/>
</dbReference>
<dbReference type="InterPro" id="IPR007627">
    <property type="entry name" value="RNA_pol_sigma70_r2"/>
</dbReference>
<evidence type="ECO:0000259" key="5">
    <source>
        <dbReference type="Pfam" id="PF04542"/>
    </source>
</evidence>
<dbReference type="InterPro" id="IPR013249">
    <property type="entry name" value="RNA_pol_sigma70_r4_t2"/>
</dbReference>
<keyword evidence="2" id="KW-0805">Transcription regulation</keyword>
<evidence type="ECO:0000256" key="2">
    <source>
        <dbReference type="ARBA" id="ARBA00023015"/>
    </source>
</evidence>
<dbReference type="PANTHER" id="PTHR43133:SF51">
    <property type="entry name" value="RNA POLYMERASE SIGMA FACTOR"/>
    <property type="match status" value="1"/>
</dbReference>
<dbReference type="Pfam" id="PF04542">
    <property type="entry name" value="Sigma70_r2"/>
    <property type="match status" value="1"/>
</dbReference>
<gene>
    <name evidence="7" type="ORF">GCM10011501_06720</name>
</gene>
<name>A0ABQ3IF35_9GAMM</name>
<dbReference type="InterPro" id="IPR039425">
    <property type="entry name" value="RNA_pol_sigma-70-like"/>
</dbReference>
<dbReference type="Gene3D" id="1.10.1740.10">
    <property type="match status" value="1"/>
</dbReference>
<dbReference type="InterPro" id="IPR013325">
    <property type="entry name" value="RNA_pol_sigma_r2"/>
</dbReference>
<dbReference type="InterPro" id="IPR014284">
    <property type="entry name" value="RNA_pol_sigma-70_dom"/>
</dbReference>
<dbReference type="InterPro" id="IPR013324">
    <property type="entry name" value="RNA_pol_sigma_r3/r4-like"/>
</dbReference>
<dbReference type="CDD" id="cd06171">
    <property type="entry name" value="Sigma70_r4"/>
    <property type="match status" value="1"/>
</dbReference>
<comment type="caution">
    <text evidence="7">The sequence shown here is derived from an EMBL/GenBank/DDBJ whole genome shotgun (WGS) entry which is preliminary data.</text>
</comment>
<protein>
    <submittedName>
        <fullName evidence="7">RNA polymerase sigma factor</fullName>
    </submittedName>
</protein>
<sequence>MSVIIYFIKLLGKYVFERSDETLIKQVLKGKKAAWITLVKRYEKPLFNYALRMVNHREDALDLMQDVFVAIFRNLSSFRGDSPFKGWLFKIAHYRCIEFYRRKRPMQGLDDLPEQTGDIADTCPEYLMNSSQQSQKLHKALALLPINQKLVVEMKFFQHCTFDDIARQLGLSVNTVKSRLYSALDKLKGHLELEHEST</sequence>
<evidence type="ECO:0000313" key="8">
    <source>
        <dbReference type="Proteomes" id="UP000626370"/>
    </source>
</evidence>
<comment type="similarity">
    <text evidence="1">Belongs to the sigma-70 factor family. ECF subfamily.</text>
</comment>
<keyword evidence="8" id="KW-1185">Reference proteome</keyword>
<dbReference type="NCBIfam" id="TIGR02937">
    <property type="entry name" value="sigma70-ECF"/>
    <property type="match status" value="1"/>
</dbReference>
<dbReference type="EMBL" id="BNAH01000002">
    <property type="protein sequence ID" value="GHE81254.1"/>
    <property type="molecule type" value="Genomic_DNA"/>
</dbReference>
<evidence type="ECO:0000256" key="1">
    <source>
        <dbReference type="ARBA" id="ARBA00010641"/>
    </source>
</evidence>
<reference evidence="8" key="1">
    <citation type="journal article" date="2019" name="Int. J. Syst. Evol. Microbiol.">
        <title>The Global Catalogue of Microorganisms (GCM) 10K type strain sequencing project: providing services to taxonomists for standard genome sequencing and annotation.</title>
        <authorList>
            <consortium name="The Broad Institute Genomics Platform"/>
            <consortium name="The Broad Institute Genome Sequencing Center for Infectious Disease"/>
            <person name="Wu L."/>
            <person name="Ma J."/>
        </authorList>
    </citation>
    <scope>NUCLEOTIDE SEQUENCE [LARGE SCALE GENOMIC DNA]</scope>
    <source>
        <strain evidence="8">CGMCC 1.15922</strain>
    </source>
</reference>
<dbReference type="SUPFAM" id="SSF88946">
    <property type="entry name" value="Sigma2 domain of RNA polymerase sigma factors"/>
    <property type="match status" value="1"/>
</dbReference>
<evidence type="ECO:0000256" key="3">
    <source>
        <dbReference type="ARBA" id="ARBA00023082"/>
    </source>
</evidence>
<keyword evidence="4" id="KW-0804">Transcription</keyword>
<dbReference type="SUPFAM" id="SSF88659">
    <property type="entry name" value="Sigma3 and sigma4 domains of RNA polymerase sigma factors"/>
    <property type="match status" value="1"/>
</dbReference>
<accession>A0ABQ3IF35</accession>
<dbReference type="Gene3D" id="1.10.10.10">
    <property type="entry name" value="Winged helix-like DNA-binding domain superfamily/Winged helix DNA-binding domain"/>
    <property type="match status" value="1"/>
</dbReference>
<feature type="domain" description="RNA polymerase sigma factor 70 region 4 type 2" evidence="6">
    <location>
        <begin position="135"/>
        <end position="187"/>
    </location>
</feature>
<organism evidence="7 8">
    <name type="scientific">Thalassotalea profundi</name>
    <dbReference type="NCBI Taxonomy" id="2036687"/>
    <lineage>
        <taxon>Bacteria</taxon>
        <taxon>Pseudomonadati</taxon>
        <taxon>Pseudomonadota</taxon>
        <taxon>Gammaproteobacteria</taxon>
        <taxon>Alteromonadales</taxon>
        <taxon>Colwelliaceae</taxon>
        <taxon>Thalassotalea</taxon>
    </lineage>
</organism>
<evidence type="ECO:0000313" key="7">
    <source>
        <dbReference type="EMBL" id="GHE81254.1"/>
    </source>
</evidence>
<dbReference type="PANTHER" id="PTHR43133">
    <property type="entry name" value="RNA POLYMERASE ECF-TYPE SIGMA FACTO"/>
    <property type="match status" value="1"/>
</dbReference>
<dbReference type="InterPro" id="IPR036388">
    <property type="entry name" value="WH-like_DNA-bd_sf"/>
</dbReference>
<evidence type="ECO:0000259" key="6">
    <source>
        <dbReference type="Pfam" id="PF08281"/>
    </source>
</evidence>
<proteinExistence type="inferred from homology"/>
<dbReference type="Proteomes" id="UP000626370">
    <property type="component" value="Unassembled WGS sequence"/>
</dbReference>
<evidence type="ECO:0000256" key="4">
    <source>
        <dbReference type="ARBA" id="ARBA00023163"/>
    </source>
</evidence>
<feature type="domain" description="RNA polymerase sigma-70 region 2" evidence="5">
    <location>
        <begin position="38"/>
        <end position="104"/>
    </location>
</feature>
<keyword evidence="3" id="KW-0731">Sigma factor</keyword>